<evidence type="ECO:0000313" key="2">
    <source>
        <dbReference type="Proteomes" id="UP000198372"/>
    </source>
</evidence>
<dbReference type="SUPFAM" id="SSF160104">
    <property type="entry name" value="Acetoacetate decarboxylase-like"/>
    <property type="match status" value="1"/>
</dbReference>
<keyword evidence="2" id="KW-1185">Reference proteome</keyword>
<evidence type="ECO:0000313" key="1">
    <source>
        <dbReference type="EMBL" id="SCV74319.1"/>
    </source>
</evidence>
<dbReference type="Gene3D" id="2.40.400.10">
    <property type="entry name" value="Acetoacetate decarboxylase-like"/>
    <property type="match status" value="1"/>
</dbReference>
<name>A0A238FNE9_9BASI</name>
<dbReference type="PANTHER" id="PTHR40518">
    <property type="entry name" value="ACETOACETATE DECARBOXYLASE"/>
    <property type="match status" value="1"/>
</dbReference>
<organism evidence="1 2">
    <name type="scientific">Microbotryum intermedium</name>
    <dbReference type="NCBI Taxonomy" id="269621"/>
    <lineage>
        <taxon>Eukaryota</taxon>
        <taxon>Fungi</taxon>
        <taxon>Dikarya</taxon>
        <taxon>Basidiomycota</taxon>
        <taxon>Pucciniomycotina</taxon>
        <taxon>Microbotryomycetes</taxon>
        <taxon>Microbotryales</taxon>
        <taxon>Microbotryaceae</taxon>
        <taxon>Microbotryum</taxon>
    </lineage>
</organism>
<dbReference type="Proteomes" id="UP000198372">
    <property type="component" value="Unassembled WGS sequence"/>
</dbReference>
<proteinExistence type="predicted"/>
<protein>
    <submittedName>
        <fullName evidence="1">BQ2448_6751 protein</fullName>
    </submittedName>
</protein>
<reference evidence="2" key="1">
    <citation type="submission" date="2016-09" db="EMBL/GenBank/DDBJ databases">
        <authorList>
            <person name="Jeantristanb JTB J.-T."/>
            <person name="Ricardo R."/>
        </authorList>
    </citation>
    <scope>NUCLEOTIDE SEQUENCE [LARGE SCALE GENOMIC DNA]</scope>
</reference>
<dbReference type="AlphaFoldDB" id="A0A238FNE9"/>
<accession>A0A238FNE9</accession>
<dbReference type="OrthoDB" id="9970474at2759"/>
<dbReference type="InterPro" id="IPR023375">
    <property type="entry name" value="ADC_dom_sf"/>
</dbReference>
<gene>
    <name evidence="1" type="ORF">BQ2448_6751</name>
</gene>
<sequence>MTTSASLPAQAPPPWDLTGSGCIFVVEPQPFSPTSAVPLPPGSYDPFEQGTPFDQSSNFYGGVGAILVVRYTTSDVGPYDELMIIPGNFKNEHKDGTTSFDLAITRIYVSTKESVYNGRQNWGIPKHLANFSFTPVQDRPGSTLMTVSSPNAKDSFFSAILTRSKWTPFSIPASTKLVSTSFMRSLLRGFRPTLIQPALPTQVDPSKLKAVTSEDATTLVGSSSKFAVTPASTGWSKACTISSVSGRPGFGDGVGFPEVKPWWRGLGAEMTEFKMVFPLPEVVE</sequence>
<dbReference type="EMBL" id="FMSP01000020">
    <property type="protein sequence ID" value="SCV74319.1"/>
    <property type="molecule type" value="Genomic_DNA"/>
</dbReference>
<dbReference type="PANTHER" id="PTHR40518:SF1">
    <property type="entry name" value="ACETOACETATE DECARBOXYLASE"/>
    <property type="match status" value="1"/>
</dbReference>